<dbReference type="PANTHER" id="PTHR43495:SF1">
    <property type="entry name" value="L-ASPARAGINE PERMEASE"/>
    <property type="match status" value="1"/>
</dbReference>
<name>A0A846YR64_9NOCA</name>
<dbReference type="PIRSF" id="PIRSF006060">
    <property type="entry name" value="AA_transporter"/>
    <property type="match status" value="1"/>
</dbReference>
<dbReference type="Gene3D" id="1.20.1740.10">
    <property type="entry name" value="Amino acid/polyamine transporter I"/>
    <property type="match status" value="1"/>
</dbReference>
<dbReference type="FunFam" id="1.20.1740.10:FF:000001">
    <property type="entry name" value="Amino acid permease"/>
    <property type="match status" value="1"/>
</dbReference>
<dbReference type="PROSITE" id="PS00218">
    <property type="entry name" value="AMINO_ACID_PERMEASE_1"/>
    <property type="match status" value="1"/>
</dbReference>
<evidence type="ECO:0000313" key="11">
    <source>
        <dbReference type="EMBL" id="NKY59842.1"/>
    </source>
</evidence>
<dbReference type="GO" id="GO:0005886">
    <property type="term" value="C:plasma membrane"/>
    <property type="evidence" value="ECO:0007669"/>
    <property type="project" value="UniProtKB-SubCell"/>
</dbReference>
<evidence type="ECO:0000256" key="5">
    <source>
        <dbReference type="ARBA" id="ARBA00022692"/>
    </source>
</evidence>
<gene>
    <name evidence="11" type="ORF">HGA15_27585</name>
</gene>
<dbReference type="Proteomes" id="UP000570678">
    <property type="component" value="Unassembled WGS sequence"/>
</dbReference>
<evidence type="ECO:0000256" key="3">
    <source>
        <dbReference type="ARBA" id="ARBA00022448"/>
    </source>
</evidence>
<feature type="transmembrane region" description="Helical" evidence="9">
    <location>
        <begin position="258"/>
        <end position="284"/>
    </location>
</feature>
<sequence>MTTVQGPRGQEAPADALHAEDAGYHKSLRPRQLQMIAIGGAIGTGLFLGAAGRLREAGPGLFLVFAVCGIFVFFILRALGELVLHRPSSGSFVSYAREFHGEKLAFSVGWMYFFHWCMTGIVDITAIATYVHFWGAFEVVPQWTIALIALAIVVAINMISVKWFGELEFWAALIKVVALVGFLVLGTIFLAGRFEIDGQATGLSVISDNGGWFPTGFLPLIVVTTGVVFAYAAVELVGTAAGETENPEKIMPRAINSVIARIALFYVGSLVLLALLLPYTVFTAGESPFVTFFSKIGIEGAGSIMNLVVLTAAFSSLNAGLYSTGRILRSMSMNGSAPKIAGRMSKNGVPYVGILATGAIALVGVGLNALVPEQAFEIVLNVSALGTIFSWTAILLCQQKLYRWSKEGKVTRPKFRLPGAPYTNYATLVFLAAVVLLMLFSDEIEQRAAVIAMVLVGVPALVVGWFFARKGVDELVQQRSADAVAPVASPEPGVTVRILDEPDDKQ</sequence>
<dbReference type="GO" id="GO:0055085">
    <property type="term" value="P:transmembrane transport"/>
    <property type="evidence" value="ECO:0007669"/>
    <property type="project" value="InterPro"/>
</dbReference>
<dbReference type="Pfam" id="PF00324">
    <property type="entry name" value="AA_permease"/>
    <property type="match status" value="1"/>
</dbReference>
<feature type="transmembrane region" description="Helical" evidence="9">
    <location>
        <begin position="304"/>
        <end position="328"/>
    </location>
</feature>
<keyword evidence="5 9" id="KW-0812">Transmembrane</keyword>
<evidence type="ECO:0000256" key="9">
    <source>
        <dbReference type="SAM" id="Phobius"/>
    </source>
</evidence>
<protein>
    <submittedName>
        <fullName evidence="11">Amino acid permease</fullName>
    </submittedName>
</protein>
<evidence type="ECO:0000313" key="12">
    <source>
        <dbReference type="Proteomes" id="UP000570678"/>
    </source>
</evidence>
<feature type="transmembrane region" description="Helical" evidence="9">
    <location>
        <begin position="143"/>
        <end position="165"/>
    </location>
</feature>
<keyword evidence="6" id="KW-0029">Amino-acid transport</keyword>
<keyword evidence="7 9" id="KW-1133">Transmembrane helix</keyword>
<comment type="similarity">
    <text evidence="2">Belongs to the amino acid-polyamine-organocation (APC) superfamily. Amino acid transporter (AAT) (TC 2.A.3.1) family.</text>
</comment>
<feature type="transmembrane region" description="Helical" evidence="9">
    <location>
        <begin position="104"/>
        <end position="131"/>
    </location>
</feature>
<comment type="subcellular location">
    <subcellularLocation>
        <location evidence="1">Cell membrane</location>
        <topology evidence="1">Multi-pass membrane protein</topology>
    </subcellularLocation>
</comment>
<accession>A0A846YR64</accession>
<reference evidence="11 12" key="1">
    <citation type="submission" date="2020-04" db="EMBL/GenBank/DDBJ databases">
        <title>MicrobeNet Type strains.</title>
        <authorList>
            <person name="Nicholson A.C."/>
        </authorList>
    </citation>
    <scope>NUCLEOTIDE SEQUENCE [LARGE SCALE GENOMIC DNA]</scope>
    <source>
        <strain evidence="11 12">JCM 3332</strain>
    </source>
</reference>
<evidence type="ECO:0000256" key="1">
    <source>
        <dbReference type="ARBA" id="ARBA00004651"/>
    </source>
</evidence>
<proteinExistence type="inferred from homology"/>
<feature type="transmembrane region" description="Helical" evidence="9">
    <location>
        <begin position="212"/>
        <end position="237"/>
    </location>
</feature>
<evidence type="ECO:0000256" key="2">
    <source>
        <dbReference type="ARBA" id="ARBA00008583"/>
    </source>
</evidence>
<feature type="transmembrane region" description="Helical" evidence="9">
    <location>
        <begin position="447"/>
        <end position="468"/>
    </location>
</feature>
<evidence type="ECO:0000256" key="7">
    <source>
        <dbReference type="ARBA" id="ARBA00022989"/>
    </source>
</evidence>
<organism evidence="11 12">
    <name type="scientific">Nocardia flavorosea</name>
    <dbReference type="NCBI Taxonomy" id="53429"/>
    <lineage>
        <taxon>Bacteria</taxon>
        <taxon>Bacillati</taxon>
        <taxon>Actinomycetota</taxon>
        <taxon>Actinomycetes</taxon>
        <taxon>Mycobacteriales</taxon>
        <taxon>Nocardiaceae</taxon>
        <taxon>Nocardia</taxon>
    </lineage>
</organism>
<keyword evidence="12" id="KW-1185">Reference proteome</keyword>
<keyword evidence="3" id="KW-0813">Transport</keyword>
<dbReference type="RefSeq" id="WP_062976954.1">
    <property type="nucleotide sequence ID" value="NZ_JAAXOT010000018.1"/>
</dbReference>
<feature type="transmembrane region" description="Helical" evidence="9">
    <location>
        <begin position="422"/>
        <end position="441"/>
    </location>
</feature>
<evidence type="ECO:0000259" key="10">
    <source>
        <dbReference type="Pfam" id="PF00324"/>
    </source>
</evidence>
<dbReference type="EMBL" id="JAAXOT010000018">
    <property type="protein sequence ID" value="NKY59842.1"/>
    <property type="molecule type" value="Genomic_DNA"/>
</dbReference>
<dbReference type="GO" id="GO:0006865">
    <property type="term" value="P:amino acid transport"/>
    <property type="evidence" value="ECO:0007669"/>
    <property type="project" value="UniProtKB-KW"/>
</dbReference>
<dbReference type="AlphaFoldDB" id="A0A846YR64"/>
<feature type="transmembrane region" description="Helical" evidence="9">
    <location>
        <begin position="60"/>
        <end position="84"/>
    </location>
</feature>
<feature type="domain" description="Amino acid permease/ SLC12A" evidence="10">
    <location>
        <begin position="33"/>
        <end position="474"/>
    </location>
</feature>
<dbReference type="PANTHER" id="PTHR43495">
    <property type="entry name" value="GABA PERMEASE"/>
    <property type="match status" value="1"/>
</dbReference>
<evidence type="ECO:0000256" key="4">
    <source>
        <dbReference type="ARBA" id="ARBA00022475"/>
    </source>
</evidence>
<dbReference type="InterPro" id="IPR004841">
    <property type="entry name" value="AA-permease/SLC12A_dom"/>
</dbReference>
<feature type="transmembrane region" description="Helical" evidence="9">
    <location>
        <begin position="35"/>
        <end position="54"/>
    </location>
</feature>
<feature type="transmembrane region" description="Helical" evidence="9">
    <location>
        <begin position="378"/>
        <end position="397"/>
    </location>
</feature>
<comment type="caution">
    <text evidence="11">The sequence shown here is derived from an EMBL/GenBank/DDBJ whole genome shotgun (WGS) entry which is preliminary data.</text>
</comment>
<feature type="transmembrane region" description="Helical" evidence="9">
    <location>
        <begin position="172"/>
        <end position="192"/>
    </location>
</feature>
<dbReference type="InterPro" id="IPR004840">
    <property type="entry name" value="Amino_acid_permease_CS"/>
</dbReference>
<evidence type="ECO:0000256" key="6">
    <source>
        <dbReference type="ARBA" id="ARBA00022970"/>
    </source>
</evidence>
<feature type="transmembrane region" description="Helical" evidence="9">
    <location>
        <begin position="349"/>
        <end position="372"/>
    </location>
</feature>
<keyword evidence="4" id="KW-1003">Cell membrane</keyword>
<keyword evidence="8 9" id="KW-0472">Membrane</keyword>
<evidence type="ECO:0000256" key="8">
    <source>
        <dbReference type="ARBA" id="ARBA00023136"/>
    </source>
</evidence>